<reference evidence="2" key="1">
    <citation type="submission" date="2018-06" db="EMBL/GenBank/DDBJ databases">
        <authorList>
            <person name="Lum Nde A."/>
            <person name="Hugo C."/>
        </authorList>
    </citation>
    <scope>NUCLEOTIDE SEQUENCE [LARGE SCALE GENOMIC DNA]</scope>
    <source>
        <strain evidence="2">1_F178</strain>
    </source>
</reference>
<dbReference type="SUPFAM" id="SSF52540">
    <property type="entry name" value="P-loop containing nucleoside triphosphate hydrolases"/>
    <property type="match status" value="1"/>
</dbReference>
<accession>A0A3D9C2L9</accession>
<comment type="caution">
    <text evidence="1">The sequence shown here is derived from an EMBL/GenBank/DDBJ whole genome shotgun (WGS) entry which is preliminary data.</text>
</comment>
<protein>
    <recommendedName>
        <fullName evidence="3">NACHT domain-containing protein</fullName>
    </recommendedName>
</protein>
<sequence>MYYEQRYIKTPKSSLEIQLIDEQSKNTLSDILAQNNRIVLLGNPGIGKSTELNILFDLLEVKKEDDLNFPFRIDLKNFRAVSKFEDLIHFKKWEELPCITFILDGLDEIAVIQDFISELESFLSKNEDKNINVVISCRTNIYEKYLINISGFKYFYLDGLTDRQINNILEKRISKLLNNGELNKFRVYLENPFNLNLFCEYYESKRSYPETQTESWDLFIENELKKLTKDKLKKREEISIPHIKDCLKKVAFTSELMQQNFISEDHVYELLGKDDKSTFEQISFIEKLPNSGNYTFRHKNYQEFFSAKLLAEFSAEQIISLIRLTPEENITKPSLFNTITFLLNIVDDDKLADIEKWLLENEPEVLFLTEKGRLGESTQHQIFRRYFNEISVEKTFWFGKDRRFSIDKIAEFADVDFLIEIIKKNNHFRSVISALDVLSFTDSNTRDSEIKDIFKGLIFSEGRYQDVALRSFRSKGFHKNDQELFKEIAKNFCNNFSPEINHQIIAMIADFQNVDDYFDVLINSLYNLYEIRPERIKDNMMRGTRWLLEKIFLKIKNAENFLAVLNVIFNSKFDLKLTDFYSKDFREKLLERIIFFVNKENDFLFRVIDAFLRPEESFIHSGDNILVKIINRTPKDINAFRYIVNTYGLSDKNYLLLSLFNNTMCIDYLAAKYQNNELKIQKLTDINYLRYRYFNNLVELGYYFEKVFKEAGYEFPEDLPNEKQIAEEKKKRQIFIQNNFEILFNKEAMACKVAEVFDTNNIEDMTWKMIHDIEWDWYKTEDIHGVHHSVFKAIGASVRSTESKTKEDVIKHIGNDYFLLFQIKDKIKDRENEGFEVKEEHISYIKTYALKFAEEFKFDKVINIKSDGNLGLYNGYYVLKLLYFFDKKYDLHYSQDFYLKTLRYCNIFGSAEGTIQFVKERVDNLKLFNEQIVYNLNNVVLDSSSLKDHIEYAIENKLKEAYGAIEENFLNERFIYSQKDFLSKYIELIPKGEQIIFLEKCCTEIDSYLCWKAVEVMIEKKLNEKFILDIANQYIAEKKDPFIFGSDALNVLFHCNAEGTLLTYSGLLRAFSQTVREDYRDDYNIKDISNYKRLDELPMLVEIFEIAYDENLKKDTFDFHHSQNVLKALVSSLSDTEKGYKEIQTLLYNLKSKISDNDSKLFYVNMLIDDSQLSYYASISKPFTFKEAKNYLEYIENDNKQKTIIMGNYFDFKGANLKNTQIGGKGNTLNVSSNNEDLNKVKEILKEFEQLKIDNEEWKNIFTEGLADLTALSEEQSEPELEKSKSTLRKIHDYILDIGKRTNDWKNIAVLPVEFHDKVPKLIELGNSLLRVLHLK</sequence>
<dbReference type="EMBL" id="QNVT01000028">
    <property type="protein sequence ID" value="REC60095.1"/>
    <property type="molecule type" value="Genomic_DNA"/>
</dbReference>
<dbReference type="Gene3D" id="3.40.50.300">
    <property type="entry name" value="P-loop containing nucleotide triphosphate hydrolases"/>
    <property type="match status" value="1"/>
</dbReference>
<evidence type="ECO:0008006" key="3">
    <source>
        <dbReference type="Google" id="ProtNLM"/>
    </source>
</evidence>
<evidence type="ECO:0000313" key="2">
    <source>
        <dbReference type="Proteomes" id="UP000256686"/>
    </source>
</evidence>
<name>A0A3D9C2L9_9FLAO</name>
<dbReference type="RefSeq" id="WP_115972953.1">
    <property type="nucleotide sequence ID" value="NZ_QNVT01000028.1"/>
</dbReference>
<gene>
    <name evidence="1" type="ORF">DRF65_22340</name>
</gene>
<keyword evidence="2" id="KW-1185">Reference proteome</keyword>
<proteinExistence type="predicted"/>
<dbReference type="Proteomes" id="UP000256686">
    <property type="component" value="Unassembled WGS sequence"/>
</dbReference>
<dbReference type="InterPro" id="IPR027417">
    <property type="entry name" value="P-loop_NTPase"/>
</dbReference>
<organism evidence="1 2">
    <name type="scientific">Chryseobacterium pennae</name>
    <dbReference type="NCBI Taxonomy" id="2258962"/>
    <lineage>
        <taxon>Bacteria</taxon>
        <taxon>Pseudomonadati</taxon>
        <taxon>Bacteroidota</taxon>
        <taxon>Flavobacteriia</taxon>
        <taxon>Flavobacteriales</taxon>
        <taxon>Weeksellaceae</taxon>
        <taxon>Chryseobacterium group</taxon>
        <taxon>Chryseobacterium</taxon>
    </lineage>
</organism>
<evidence type="ECO:0000313" key="1">
    <source>
        <dbReference type="EMBL" id="REC60095.1"/>
    </source>
</evidence>